<dbReference type="InterPro" id="IPR029069">
    <property type="entry name" value="HotDog_dom_sf"/>
</dbReference>
<evidence type="ECO:0000313" key="4">
    <source>
        <dbReference type="Proteomes" id="UP001589587"/>
    </source>
</evidence>
<reference evidence="3 4" key="1">
    <citation type="submission" date="2024-09" db="EMBL/GenBank/DDBJ databases">
        <authorList>
            <person name="Sun Q."/>
            <person name="Mori K."/>
        </authorList>
    </citation>
    <scope>NUCLEOTIDE SEQUENCE [LARGE SCALE GENOMIC DNA]</scope>
    <source>
        <strain evidence="3 4">JCM 11411</strain>
    </source>
</reference>
<accession>A0ABV5XHW2</accession>
<name>A0ABV5XHW2_9NOCA</name>
<gene>
    <name evidence="3" type="ORF">ACFFQ6_16250</name>
</gene>
<evidence type="ECO:0000313" key="3">
    <source>
        <dbReference type="EMBL" id="MFB9781247.1"/>
    </source>
</evidence>
<dbReference type="SUPFAM" id="SSF54637">
    <property type="entry name" value="Thioesterase/thiol ester dehydrase-isomerase"/>
    <property type="match status" value="1"/>
</dbReference>
<dbReference type="InterPro" id="IPR050965">
    <property type="entry name" value="UPF0336/Enoyl-CoA_hydratase"/>
</dbReference>
<evidence type="ECO:0000259" key="2">
    <source>
        <dbReference type="Pfam" id="PF01575"/>
    </source>
</evidence>
<evidence type="ECO:0000256" key="1">
    <source>
        <dbReference type="ARBA" id="ARBA00005254"/>
    </source>
</evidence>
<dbReference type="InterPro" id="IPR002539">
    <property type="entry name" value="MaoC-like_dom"/>
</dbReference>
<comment type="caution">
    <text evidence="3">The sequence shown here is derived from an EMBL/GenBank/DDBJ whole genome shotgun (WGS) entry which is preliminary data.</text>
</comment>
<dbReference type="EMBL" id="JBHMAS010000039">
    <property type="protein sequence ID" value="MFB9781247.1"/>
    <property type="molecule type" value="Genomic_DNA"/>
</dbReference>
<dbReference type="PANTHER" id="PTHR43437">
    <property type="entry name" value="HYDROXYACYL-THIOESTER DEHYDRATASE TYPE 2, MITOCHONDRIAL-RELATED"/>
    <property type="match status" value="1"/>
</dbReference>
<proteinExistence type="inferred from homology"/>
<dbReference type="RefSeq" id="WP_350491502.1">
    <property type="nucleotide sequence ID" value="NZ_JBHMAS010000039.1"/>
</dbReference>
<organism evidence="3 4">
    <name type="scientific">Rhodococcus baikonurensis</name>
    <dbReference type="NCBI Taxonomy" id="172041"/>
    <lineage>
        <taxon>Bacteria</taxon>
        <taxon>Bacillati</taxon>
        <taxon>Actinomycetota</taxon>
        <taxon>Actinomycetes</taxon>
        <taxon>Mycobacteriales</taxon>
        <taxon>Nocardiaceae</taxon>
        <taxon>Rhodococcus</taxon>
        <taxon>Rhodococcus erythropolis group</taxon>
    </lineage>
</organism>
<dbReference type="Proteomes" id="UP001589587">
    <property type="component" value="Unassembled WGS sequence"/>
</dbReference>
<keyword evidence="4" id="KW-1185">Reference proteome</keyword>
<sequence>MTDLALGQQLPERTFGPVTMTDIVRYQGASGDMNPMHHDDELARSVGYPAAFSAGMLGAGWLAGYCTEHFGEDTVRRFRTRFSDVVYRGDELVASAEVARLFDRDGENLVELSIALRKSDGSVVVEGSAEFVV</sequence>
<protein>
    <submittedName>
        <fullName evidence="3">MaoC/PaaZ C-terminal domain-containing protein</fullName>
    </submittedName>
</protein>
<comment type="similarity">
    <text evidence="1">Belongs to the enoyl-CoA hydratase/isomerase family.</text>
</comment>
<dbReference type="PANTHER" id="PTHR43437:SF3">
    <property type="entry name" value="HYDROXYACYL-THIOESTER DEHYDRATASE TYPE 2, MITOCHONDRIAL"/>
    <property type="match status" value="1"/>
</dbReference>
<feature type="domain" description="MaoC-like" evidence="2">
    <location>
        <begin position="11"/>
        <end position="105"/>
    </location>
</feature>
<dbReference type="Pfam" id="PF01575">
    <property type="entry name" value="MaoC_dehydratas"/>
    <property type="match status" value="1"/>
</dbReference>
<dbReference type="Gene3D" id="3.10.129.10">
    <property type="entry name" value="Hotdog Thioesterase"/>
    <property type="match status" value="1"/>
</dbReference>